<keyword evidence="1" id="KW-0472">Membrane</keyword>
<keyword evidence="1" id="KW-0812">Transmembrane</keyword>
<dbReference type="Proteomes" id="UP000008141">
    <property type="component" value="Unassembled WGS sequence"/>
</dbReference>
<gene>
    <name evidence="2" type="ORF">CHLNCDRAFT_141242</name>
</gene>
<protein>
    <submittedName>
        <fullName evidence="2">Uncharacterized protein</fullName>
    </submittedName>
</protein>
<reference evidence="2 3" key="1">
    <citation type="journal article" date="2010" name="Plant Cell">
        <title>The Chlorella variabilis NC64A genome reveals adaptation to photosymbiosis, coevolution with viruses, and cryptic sex.</title>
        <authorList>
            <person name="Blanc G."/>
            <person name="Duncan G."/>
            <person name="Agarkova I."/>
            <person name="Borodovsky M."/>
            <person name="Gurnon J."/>
            <person name="Kuo A."/>
            <person name="Lindquist E."/>
            <person name="Lucas S."/>
            <person name="Pangilinan J."/>
            <person name="Polle J."/>
            <person name="Salamov A."/>
            <person name="Terry A."/>
            <person name="Yamada T."/>
            <person name="Dunigan D.D."/>
            <person name="Grigoriev I.V."/>
            <person name="Claverie J.M."/>
            <person name="Van Etten J.L."/>
        </authorList>
    </citation>
    <scope>NUCLEOTIDE SEQUENCE [LARGE SCALE GENOMIC DNA]</scope>
    <source>
        <strain evidence="2 3">NC64A</strain>
    </source>
</reference>
<feature type="transmembrane region" description="Helical" evidence="1">
    <location>
        <begin position="79"/>
        <end position="106"/>
    </location>
</feature>
<name>E1ZSE9_CHLVA</name>
<proteinExistence type="predicted"/>
<dbReference type="EMBL" id="GL433866">
    <property type="protein sequence ID" value="EFN51297.1"/>
    <property type="molecule type" value="Genomic_DNA"/>
</dbReference>
<keyword evidence="1" id="KW-1133">Transmembrane helix</keyword>
<keyword evidence="3" id="KW-1185">Reference proteome</keyword>
<evidence type="ECO:0000313" key="2">
    <source>
        <dbReference type="EMBL" id="EFN51297.1"/>
    </source>
</evidence>
<dbReference type="RefSeq" id="XP_005843399.1">
    <property type="nucleotide sequence ID" value="XM_005843337.1"/>
</dbReference>
<evidence type="ECO:0000256" key="1">
    <source>
        <dbReference type="SAM" id="Phobius"/>
    </source>
</evidence>
<dbReference type="GeneID" id="17350725"/>
<dbReference type="KEGG" id="cvr:CHLNCDRAFT_141242"/>
<organism evidence="3">
    <name type="scientific">Chlorella variabilis</name>
    <name type="common">Green alga</name>
    <dbReference type="NCBI Taxonomy" id="554065"/>
    <lineage>
        <taxon>Eukaryota</taxon>
        <taxon>Viridiplantae</taxon>
        <taxon>Chlorophyta</taxon>
        <taxon>core chlorophytes</taxon>
        <taxon>Trebouxiophyceae</taxon>
        <taxon>Chlorellales</taxon>
        <taxon>Chlorellaceae</taxon>
        <taxon>Chlorella clade</taxon>
        <taxon>Chlorella</taxon>
    </lineage>
</organism>
<feature type="transmembrane region" description="Helical" evidence="1">
    <location>
        <begin position="157"/>
        <end position="182"/>
    </location>
</feature>
<feature type="transmembrane region" description="Helical" evidence="1">
    <location>
        <begin position="40"/>
        <end position="59"/>
    </location>
</feature>
<dbReference type="InParanoid" id="E1ZSE9"/>
<sequence length="190" mass="20552">MLPMDSEAREELPKWLTLAGLAASQLSKQFNLTRFQLTTSHIYVALAGYTVAWAALTMLDRDSRVQFDVVGSAIGPMFVAVHALGGFGGRVAPMDVATFLFGWWWIGKLPAFPYSHWAWLATLVAAIYKGLGAQWLVGALGVSAVWRLVMDRDLKQLAFAGVAAYAFAKGAEVPVALIMMAAQMVASIVS</sequence>
<dbReference type="OrthoDB" id="512817at2759"/>
<dbReference type="AlphaFoldDB" id="E1ZSE9"/>
<accession>E1ZSE9</accession>
<feature type="transmembrane region" description="Helical" evidence="1">
    <location>
        <begin position="118"/>
        <end position="145"/>
    </location>
</feature>
<evidence type="ECO:0000313" key="3">
    <source>
        <dbReference type="Proteomes" id="UP000008141"/>
    </source>
</evidence>